<feature type="transmembrane region" description="Helical" evidence="1">
    <location>
        <begin position="54"/>
        <end position="72"/>
    </location>
</feature>
<keyword evidence="1" id="KW-1133">Transmembrane helix</keyword>
<keyword evidence="1" id="KW-0472">Membrane</keyword>
<protein>
    <submittedName>
        <fullName evidence="2">Uncharacterized protein</fullName>
    </submittedName>
</protein>
<name>A0A660CDK9_9PSEU</name>
<reference evidence="2 3" key="1">
    <citation type="submission" date="2019-07" db="EMBL/GenBank/DDBJ databases">
        <title>R&amp;d 2014.</title>
        <authorList>
            <person name="Klenk H.-P."/>
        </authorList>
    </citation>
    <scope>NUCLEOTIDE SEQUENCE [LARGE SCALE GENOMIC DNA]</scope>
    <source>
        <strain evidence="2 3">DSM 43194</strain>
    </source>
</reference>
<comment type="caution">
    <text evidence="2">The sequence shown here is derived from an EMBL/GenBank/DDBJ whole genome shotgun (WGS) entry which is preliminary data.</text>
</comment>
<organism evidence="2 3">
    <name type="scientific">Prauserella rugosa</name>
    <dbReference type="NCBI Taxonomy" id="43354"/>
    <lineage>
        <taxon>Bacteria</taxon>
        <taxon>Bacillati</taxon>
        <taxon>Actinomycetota</taxon>
        <taxon>Actinomycetes</taxon>
        <taxon>Pseudonocardiales</taxon>
        <taxon>Pseudonocardiaceae</taxon>
        <taxon>Prauserella</taxon>
    </lineage>
</organism>
<accession>A0A660CDK9</accession>
<keyword evidence="3" id="KW-1185">Reference proteome</keyword>
<evidence type="ECO:0000313" key="2">
    <source>
        <dbReference type="EMBL" id="TWH21416.1"/>
    </source>
</evidence>
<sequence>MCILPLWIVVRREWVLQAAGEGTRYFYLDWAAVIGGIGAIWIGVVLFRSERRPRWAIAVTAVVLVLGAFQVVRGTGVLPTLTGCVSDSGSLGFCTPSEIVS</sequence>
<gene>
    <name evidence="2" type="ORF">JD82_03280</name>
</gene>
<feature type="transmembrane region" description="Helical" evidence="1">
    <location>
        <begin position="28"/>
        <end position="47"/>
    </location>
</feature>
<dbReference type="EMBL" id="VLJV01000001">
    <property type="protein sequence ID" value="TWH21416.1"/>
    <property type="molecule type" value="Genomic_DNA"/>
</dbReference>
<dbReference type="Proteomes" id="UP000317303">
    <property type="component" value="Unassembled WGS sequence"/>
</dbReference>
<keyword evidence="1" id="KW-0812">Transmembrane</keyword>
<proteinExistence type="predicted"/>
<evidence type="ECO:0000313" key="3">
    <source>
        <dbReference type="Proteomes" id="UP000317303"/>
    </source>
</evidence>
<evidence type="ECO:0000256" key="1">
    <source>
        <dbReference type="SAM" id="Phobius"/>
    </source>
</evidence>
<dbReference type="AlphaFoldDB" id="A0A660CDK9"/>